<comment type="catalytic activity">
    <reaction evidence="11">
        <text>[GlcNAc-(1-&gt;4)-Mur2Ac(oyl-L-Ala-gamma-D-Glu-L-Lys-D-Ala-D-Ala)](n)-di-trans,octa-cis-undecaprenyl diphosphate + beta-D-GlcNAc-(1-&gt;4)-Mur2Ac(oyl-L-Ala-gamma-D-Glu-L-Lys-D-Ala-D-Ala)-di-trans,octa-cis-undecaprenyl diphosphate = [GlcNAc-(1-&gt;4)-Mur2Ac(oyl-L-Ala-gamma-D-Glu-L-Lys-D-Ala-D-Ala)](n+1)-di-trans,octa-cis-undecaprenyl diphosphate + di-trans,octa-cis-undecaprenyl diphosphate + H(+)</text>
        <dbReference type="Rhea" id="RHEA:23708"/>
        <dbReference type="Rhea" id="RHEA-COMP:9602"/>
        <dbReference type="Rhea" id="RHEA-COMP:9603"/>
        <dbReference type="ChEBI" id="CHEBI:15378"/>
        <dbReference type="ChEBI" id="CHEBI:58405"/>
        <dbReference type="ChEBI" id="CHEBI:60033"/>
        <dbReference type="ChEBI" id="CHEBI:78435"/>
        <dbReference type="EC" id="2.4.99.28"/>
    </reaction>
</comment>
<dbReference type="HAMAP" id="MF_00766">
    <property type="entry name" value="PGT_MtgA"/>
    <property type="match status" value="1"/>
</dbReference>
<evidence type="ECO:0000256" key="1">
    <source>
        <dbReference type="ARBA" id="ARBA00022475"/>
    </source>
</evidence>
<feature type="region of interest" description="Disordered" evidence="12">
    <location>
        <begin position="1"/>
        <end position="28"/>
    </location>
</feature>
<evidence type="ECO:0000256" key="12">
    <source>
        <dbReference type="SAM" id="MobiDB-lite"/>
    </source>
</evidence>
<keyword evidence="17" id="KW-1185">Reference proteome</keyword>
<dbReference type="GO" id="GO:0009274">
    <property type="term" value="C:peptidoglycan-based cell wall"/>
    <property type="evidence" value="ECO:0007669"/>
    <property type="project" value="InterPro"/>
</dbReference>
<comment type="function">
    <text evidence="11">Peptidoglycan polymerase that catalyzes glycan chain elongation from lipid-linked precursors.</text>
</comment>
<dbReference type="GeneID" id="62642614"/>
<name>A0A9Q2NXK6_9RHOB</name>
<dbReference type="EMBL" id="JAFBXF010000005">
    <property type="protein sequence ID" value="MBM2417085.1"/>
    <property type="molecule type" value="Genomic_DNA"/>
</dbReference>
<dbReference type="Gene3D" id="1.10.3810.10">
    <property type="entry name" value="Biosynthetic peptidoglycan transglycosylase-like"/>
    <property type="match status" value="1"/>
</dbReference>
<keyword evidence="8 11" id="KW-1133">Transmembrane helix</keyword>
<keyword evidence="9 11" id="KW-0472">Membrane</keyword>
<comment type="similarity">
    <text evidence="11">Belongs to the glycosyltransferase 51 family.</text>
</comment>
<evidence type="ECO:0000256" key="2">
    <source>
        <dbReference type="ARBA" id="ARBA00022519"/>
    </source>
</evidence>
<evidence type="ECO:0000256" key="5">
    <source>
        <dbReference type="ARBA" id="ARBA00022692"/>
    </source>
</evidence>
<keyword evidence="3 11" id="KW-0328">Glycosyltransferase</keyword>
<dbReference type="Proteomes" id="UP000809440">
    <property type="component" value="Unassembled WGS sequence"/>
</dbReference>
<evidence type="ECO:0000256" key="9">
    <source>
        <dbReference type="ARBA" id="ARBA00023136"/>
    </source>
</evidence>
<evidence type="ECO:0000313" key="15">
    <source>
        <dbReference type="EMBL" id="MBM2417085.1"/>
    </source>
</evidence>
<gene>
    <name evidence="11 14" type="primary">mtgA</name>
    <name evidence="14" type="ORF">JQX41_10220</name>
    <name evidence="15" type="ORF">JQX48_08915</name>
</gene>
<evidence type="ECO:0000256" key="6">
    <source>
        <dbReference type="ARBA" id="ARBA00022960"/>
    </source>
</evidence>
<keyword evidence="4 11" id="KW-0808">Transferase</keyword>
<organism evidence="14 16">
    <name type="scientific">Marivita cryptomonadis</name>
    <dbReference type="NCBI Taxonomy" id="505252"/>
    <lineage>
        <taxon>Bacteria</taxon>
        <taxon>Pseudomonadati</taxon>
        <taxon>Pseudomonadota</taxon>
        <taxon>Alphaproteobacteria</taxon>
        <taxon>Rhodobacterales</taxon>
        <taxon>Roseobacteraceae</taxon>
        <taxon>Marivita</taxon>
    </lineage>
</organism>
<dbReference type="InterPro" id="IPR011812">
    <property type="entry name" value="Pep_trsgly"/>
</dbReference>
<comment type="caution">
    <text evidence="14">The sequence shown here is derived from an EMBL/GenBank/DDBJ whole genome shotgun (WGS) entry which is preliminary data.</text>
</comment>
<dbReference type="InterPro" id="IPR001264">
    <property type="entry name" value="Glyco_trans_51"/>
</dbReference>
<evidence type="ECO:0000256" key="7">
    <source>
        <dbReference type="ARBA" id="ARBA00022984"/>
    </source>
</evidence>
<dbReference type="AlphaFoldDB" id="A0A9Q2NXK6"/>
<evidence type="ECO:0000313" key="17">
    <source>
        <dbReference type="Proteomes" id="UP000809440"/>
    </source>
</evidence>
<dbReference type="GO" id="GO:0008955">
    <property type="term" value="F:peptidoglycan glycosyltransferase activity"/>
    <property type="evidence" value="ECO:0007669"/>
    <property type="project" value="UniProtKB-UniRule"/>
</dbReference>
<dbReference type="Proteomes" id="UP000755667">
    <property type="component" value="Unassembled WGS sequence"/>
</dbReference>
<comment type="pathway">
    <text evidence="11">Cell wall biogenesis; peptidoglycan biosynthesis.</text>
</comment>
<evidence type="ECO:0000256" key="10">
    <source>
        <dbReference type="ARBA" id="ARBA00023316"/>
    </source>
</evidence>
<sequence>MAGGKPKSTTQQGPRLDKPKAKRSRARKEPGVVDKILAPYRWLVKWGFRTGLGLVFLGLVIVGLFGVVNPPTTHTMWSEGRRLGAPVDQVWVDADQIAPVMFRSAVAAEDANFCLHWGFDVEAIQAAIEAGGARGASTISQQVVKNVFLWQQRSWVRKGMEAVLTPVSEAMWSKRRILELYLNVAEFDEGVFGVQAAARHYFGVDASDLSALQAARLAAVLPSPKTRSASNPSNFVERRARSIRGGAETINQDGRAACFQN</sequence>
<evidence type="ECO:0000256" key="3">
    <source>
        <dbReference type="ARBA" id="ARBA00022676"/>
    </source>
</evidence>
<dbReference type="EC" id="2.4.99.28" evidence="11"/>
<keyword evidence="1 11" id="KW-1003">Cell membrane</keyword>
<dbReference type="SUPFAM" id="SSF53955">
    <property type="entry name" value="Lysozyme-like"/>
    <property type="match status" value="1"/>
</dbReference>
<dbReference type="GO" id="GO:0005886">
    <property type="term" value="C:plasma membrane"/>
    <property type="evidence" value="ECO:0007669"/>
    <property type="project" value="UniProtKB-SubCell"/>
</dbReference>
<evidence type="ECO:0000313" key="14">
    <source>
        <dbReference type="EMBL" id="MBM2412678.1"/>
    </source>
</evidence>
<evidence type="ECO:0000256" key="11">
    <source>
        <dbReference type="HAMAP-Rule" id="MF_00766"/>
    </source>
</evidence>
<reference evidence="14 17" key="1">
    <citation type="submission" date="2021-01" db="EMBL/GenBank/DDBJ databases">
        <title>Diatom-associated Roseobacters Show Island Model of Population Structure.</title>
        <authorList>
            <person name="Qu L."/>
            <person name="Feng X."/>
            <person name="Chen Y."/>
            <person name="Li L."/>
            <person name="Wang X."/>
            <person name="Hu Z."/>
            <person name="Wang H."/>
            <person name="Luo H."/>
        </authorList>
    </citation>
    <scope>NUCLEOTIDE SEQUENCE</scope>
    <source>
        <strain evidence="15 17">CC28-63</strain>
        <strain evidence="14">CC28-69</strain>
    </source>
</reference>
<evidence type="ECO:0000256" key="4">
    <source>
        <dbReference type="ARBA" id="ARBA00022679"/>
    </source>
</evidence>
<dbReference type="InterPro" id="IPR023346">
    <property type="entry name" value="Lysozyme-like_dom_sf"/>
</dbReference>
<comment type="subcellular location">
    <subcellularLocation>
        <location evidence="11">Cell inner membrane</location>
        <topology evidence="11">Single-pass membrane protein</topology>
    </subcellularLocation>
</comment>
<protein>
    <recommendedName>
        <fullName evidence="11">Biosynthetic peptidoglycan transglycosylase</fullName>
        <ecNumber evidence="11">2.4.99.28</ecNumber>
    </recommendedName>
    <alternativeName>
        <fullName evidence="11">Glycan polymerase</fullName>
    </alternativeName>
    <alternativeName>
        <fullName evidence="11">Peptidoglycan glycosyltransferase MtgA</fullName>
        <shortName evidence="11">PGT</shortName>
    </alternativeName>
</protein>
<dbReference type="PANTHER" id="PTHR30400:SF0">
    <property type="entry name" value="BIOSYNTHETIC PEPTIDOGLYCAN TRANSGLYCOSYLASE"/>
    <property type="match status" value="1"/>
</dbReference>
<feature type="domain" description="Glycosyl transferase family 51" evidence="13">
    <location>
        <begin position="86"/>
        <end position="241"/>
    </location>
</feature>
<dbReference type="NCBIfam" id="TIGR02070">
    <property type="entry name" value="mono_pep_trsgly"/>
    <property type="match status" value="1"/>
</dbReference>
<accession>A0A9Q2NXK6</accession>
<dbReference type="EMBL" id="JAFBXE010000005">
    <property type="protein sequence ID" value="MBM2412678.1"/>
    <property type="molecule type" value="Genomic_DNA"/>
</dbReference>
<dbReference type="GO" id="GO:0009252">
    <property type="term" value="P:peptidoglycan biosynthetic process"/>
    <property type="evidence" value="ECO:0007669"/>
    <property type="project" value="UniProtKB-UniRule"/>
</dbReference>
<dbReference type="InterPro" id="IPR036950">
    <property type="entry name" value="PBP_transglycosylase"/>
</dbReference>
<proteinExistence type="inferred from homology"/>
<keyword evidence="2 11" id="KW-0997">Cell inner membrane</keyword>
<keyword evidence="5 11" id="KW-0812">Transmembrane</keyword>
<dbReference type="GO" id="GO:0071555">
    <property type="term" value="P:cell wall organization"/>
    <property type="evidence" value="ECO:0007669"/>
    <property type="project" value="UniProtKB-KW"/>
</dbReference>
<evidence type="ECO:0000256" key="8">
    <source>
        <dbReference type="ARBA" id="ARBA00022989"/>
    </source>
</evidence>
<dbReference type="PANTHER" id="PTHR30400">
    <property type="entry name" value="MONOFUNCTIONAL BIOSYNTHETIC PEPTIDOGLYCAN TRANSGLYCOSYLASE"/>
    <property type="match status" value="1"/>
</dbReference>
<dbReference type="GO" id="GO:0016763">
    <property type="term" value="F:pentosyltransferase activity"/>
    <property type="evidence" value="ECO:0007669"/>
    <property type="project" value="InterPro"/>
</dbReference>
<dbReference type="RefSeq" id="WP_085632433.1">
    <property type="nucleotide sequence ID" value="NZ_JAFBWU010000005.1"/>
</dbReference>
<keyword evidence="6 11" id="KW-0133">Cell shape</keyword>
<dbReference type="OrthoDB" id="9766909at2"/>
<evidence type="ECO:0000313" key="16">
    <source>
        <dbReference type="Proteomes" id="UP000755667"/>
    </source>
</evidence>
<feature type="transmembrane region" description="Helical" evidence="11">
    <location>
        <begin position="46"/>
        <end position="68"/>
    </location>
</feature>
<dbReference type="GO" id="GO:0008360">
    <property type="term" value="P:regulation of cell shape"/>
    <property type="evidence" value="ECO:0007669"/>
    <property type="project" value="UniProtKB-KW"/>
</dbReference>
<keyword evidence="7 11" id="KW-0573">Peptidoglycan synthesis</keyword>
<evidence type="ECO:0000259" key="13">
    <source>
        <dbReference type="Pfam" id="PF00912"/>
    </source>
</evidence>
<dbReference type="Pfam" id="PF00912">
    <property type="entry name" value="Transgly"/>
    <property type="match status" value="1"/>
</dbReference>
<keyword evidence="10 11" id="KW-0961">Cell wall biogenesis/degradation</keyword>